<evidence type="ECO:0000259" key="7">
    <source>
        <dbReference type="PROSITE" id="PS50048"/>
    </source>
</evidence>
<dbReference type="InterPro" id="IPR001138">
    <property type="entry name" value="Zn2Cys6_DnaBD"/>
</dbReference>
<dbReference type="InterPro" id="IPR050815">
    <property type="entry name" value="TF_fung"/>
</dbReference>
<gene>
    <name evidence="8" type="ORF">B0T10DRAFT_71539</name>
</gene>
<keyword evidence="5" id="KW-0539">Nucleus</keyword>
<accession>A0A9P8W2F4</accession>
<dbReference type="SUPFAM" id="SSF57701">
    <property type="entry name" value="Zn2/Cys6 DNA-binding domain"/>
    <property type="match status" value="1"/>
</dbReference>
<keyword evidence="3" id="KW-0805">Transcription regulation</keyword>
<feature type="region of interest" description="Disordered" evidence="6">
    <location>
        <begin position="645"/>
        <end position="664"/>
    </location>
</feature>
<feature type="region of interest" description="Disordered" evidence="6">
    <location>
        <begin position="593"/>
        <end position="623"/>
    </location>
</feature>
<dbReference type="Gene3D" id="4.10.240.10">
    <property type="entry name" value="Zn(2)-C6 fungal-type DNA-binding domain"/>
    <property type="match status" value="1"/>
</dbReference>
<name>A0A9P8W2F4_9HYPO</name>
<dbReference type="GO" id="GO:0008270">
    <property type="term" value="F:zinc ion binding"/>
    <property type="evidence" value="ECO:0007669"/>
    <property type="project" value="InterPro"/>
</dbReference>
<evidence type="ECO:0000256" key="2">
    <source>
        <dbReference type="ARBA" id="ARBA00022723"/>
    </source>
</evidence>
<dbReference type="OrthoDB" id="5069391at2759"/>
<dbReference type="EMBL" id="JAGPYM010000014">
    <property type="protein sequence ID" value="KAH6887464.1"/>
    <property type="molecule type" value="Genomic_DNA"/>
</dbReference>
<dbReference type="Pfam" id="PF00172">
    <property type="entry name" value="Zn_clus"/>
    <property type="match status" value="1"/>
</dbReference>
<dbReference type="InterPro" id="IPR036864">
    <property type="entry name" value="Zn2-C6_fun-type_DNA-bd_sf"/>
</dbReference>
<evidence type="ECO:0000313" key="8">
    <source>
        <dbReference type="EMBL" id="KAH6887464.1"/>
    </source>
</evidence>
<dbReference type="CDD" id="cd12148">
    <property type="entry name" value="fungal_TF_MHR"/>
    <property type="match status" value="1"/>
</dbReference>
<dbReference type="GO" id="GO:0000981">
    <property type="term" value="F:DNA-binding transcription factor activity, RNA polymerase II-specific"/>
    <property type="evidence" value="ECO:0007669"/>
    <property type="project" value="InterPro"/>
</dbReference>
<evidence type="ECO:0000256" key="3">
    <source>
        <dbReference type="ARBA" id="ARBA00023015"/>
    </source>
</evidence>
<keyword evidence="9" id="KW-1185">Reference proteome</keyword>
<sequence length="777" mass="85543">MSEANASALHGPYRRKVTLACESCRKRRVKCSGTQPCAFCSESGRQCAFDSKNRGRRGPRPRQSANQAPKVTHQLAPRRPSKESTTAHYAETVIEVAIEPTIEVQIPTETVWIPPSLSNLEELDQVDKSDDENDAGREDGLDSEAWKAALEQLLSPEQTELDVDLTIHLIELFCARTVTQFKSLLLPSQINDGIVQKMISPSLLFAICASSMRFSVHPAARRPHSKGLASKLSESARRGVYAATGQNEEIDNIRTLCILIDFEASRGCGRSAWVDIAFAQSLVQLARSKTETGEGTRDALDSAERYLVIAEMAHSIGHLSLQPRCAQKTRRPRVNKFTSISDGTQSLLDVLNILIRINQLCSTPFQQHHPAPWTTESEFRALQDELEEHLLRDPSIFRIGRQKPPDENVDDDVDDLMASLMWHCCAIVLNRTFLPIPERSRSTTESHAPLLRCVDFPDAPPLFLKERAHRCEASANAICDIVQDIISRGGFFSYTLLLGYSCMQSALVLINRLHRSSKPYNQQVVENLKLIFVILGAVRTFYSPAQAWIDVLFKAHDINTPLRHASGDVNIAFESYFSRFIDVEEPAFVPLHPAEAQDGSDTASSQPKTPRNEGSQIGDKGAELGTTKESAGWLQTYVSHLSGDFQEDEDVNGSGSLPGSHEPSLVAASVTDAEPKGSSLREVDGTHPSAQVTDIAVMSNGLTSCAGPSDLINGDLHGRNPLPEEVDDFYPELFSQIPSLGDFIGMGYEIPVFPGLGQLMDGEDIWSDALNNGTSML</sequence>
<feature type="compositionally biased region" description="Polar residues" evidence="6">
    <location>
        <begin position="599"/>
        <end position="615"/>
    </location>
</feature>
<evidence type="ECO:0000256" key="6">
    <source>
        <dbReference type="SAM" id="MobiDB-lite"/>
    </source>
</evidence>
<dbReference type="SMART" id="SM00066">
    <property type="entry name" value="GAL4"/>
    <property type="match status" value="1"/>
</dbReference>
<protein>
    <recommendedName>
        <fullName evidence="7">Zn(2)-C6 fungal-type domain-containing protein</fullName>
    </recommendedName>
</protein>
<feature type="region of interest" description="Disordered" evidence="6">
    <location>
        <begin position="50"/>
        <end position="85"/>
    </location>
</feature>
<dbReference type="PANTHER" id="PTHR47338">
    <property type="entry name" value="ZN(II)2CYS6 TRANSCRIPTION FACTOR (EUROFUNG)-RELATED"/>
    <property type="match status" value="1"/>
</dbReference>
<evidence type="ECO:0000313" key="9">
    <source>
        <dbReference type="Proteomes" id="UP000777438"/>
    </source>
</evidence>
<evidence type="ECO:0000256" key="5">
    <source>
        <dbReference type="ARBA" id="ARBA00023242"/>
    </source>
</evidence>
<keyword evidence="2" id="KW-0479">Metal-binding</keyword>
<evidence type="ECO:0000256" key="1">
    <source>
        <dbReference type="ARBA" id="ARBA00004123"/>
    </source>
</evidence>
<dbReference type="PROSITE" id="PS00463">
    <property type="entry name" value="ZN2_CY6_FUNGAL_1"/>
    <property type="match status" value="1"/>
</dbReference>
<proteinExistence type="predicted"/>
<keyword evidence="4" id="KW-0804">Transcription</keyword>
<reference evidence="8 9" key="1">
    <citation type="journal article" date="2021" name="Nat. Commun.">
        <title>Genetic determinants of endophytism in the Arabidopsis root mycobiome.</title>
        <authorList>
            <person name="Mesny F."/>
            <person name="Miyauchi S."/>
            <person name="Thiergart T."/>
            <person name="Pickel B."/>
            <person name="Atanasova L."/>
            <person name="Karlsson M."/>
            <person name="Huettel B."/>
            <person name="Barry K.W."/>
            <person name="Haridas S."/>
            <person name="Chen C."/>
            <person name="Bauer D."/>
            <person name="Andreopoulos W."/>
            <person name="Pangilinan J."/>
            <person name="LaButti K."/>
            <person name="Riley R."/>
            <person name="Lipzen A."/>
            <person name="Clum A."/>
            <person name="Drula E."/>
            <person name="Henrissat B."/>
            <person name="Kohler A."/>
            <person name="Grigoriev I.V."/>
            <person name="Martin F.M."/>
            <person name="Hacquard S."/>
        </authorList>
    </citation>
    <scope>NUCLEOTIDE SEQUENCE [LARGE SCALE GENOMIC DNA]</scope>
    <source>
        <strain evidence="8 9">MPI-CAGE-CH-0241</strain>
    </source>
</reference>
<evidence type="ECO:0000256" key="4">
    <source>
        <dbReference type="ARBA" id="ARBA00023163"/>
    </source>
</evidence>
<dbReference type="CDD" id="cd00067">
    <property type="entry name" value="GAL4"/>
    <property type="match status" value="1"/>
</dbReference>
<organism evidence="8 9">
    <name type="scientific">Thelonectria olida</name>
    <dbReference type="NCBI Taxonomy" id="1576542"/>
    <lineage>
        <taxon>Eukaryota</taxon>
        <taxon>Fungi</taxon>
        <taxon>Dikarya</taxon>
        <taxon>Ascomycota</taxon>
        <taxon>Pezizomycotina</taxon>
        <taxon>Sordariomycetes</taxon>
        <taxon>Hypocreomycetidae</taxon>
        <taxon>Hypocreales</taxon>
        <taxon>Nectriaceae</taxon>
        <taxon>Thelonectria</taxon>
    </lineage>
</organism>
<feature type="domain" description="Zn(2)-C6 fungal-type" evidence="7">
    <location>
        <begin position="20"/>
        <end position="49"/>
    </location>
</feature>
<comment type="caution">
    <text evidence="8">The sequence shown here is derived from an EMBL/GenBank/DDBJ whole genome shotgun (WGS) entry which is preliminary data.</text>
</comment>
<dbReference type="Proteomes" id="UP000777438">
    <property type="component" value="Unassembled WGS sequence"/>
</dbReference>
<comment type="subcellular location">
    <subcellularLocation>
        <location evidence="1">Nucleus</location>
    </subcellularLocation>
</comment>
<dbReference type="PROSITE" id="PS50048">
    <property type="entry name" value="ZN2_CY6_FUNGAL_2"/>
    <property type="match status" value="1"/>
</dbReference>
<dbReference type="GO" id="GO:0005634">
    <property type="term" value="C:nucleus"/>
    <property type="evidence" value="ECO:0007669"/>
    <property type="project" value="UniProtKB-SubCell"/>
</dbReference>
<dbReference type="PANTHER" id="PTHR47338:SF5">
    <property type="entry name" value="ZN(II)2CYS6 TRANSCRIPTION FACTOR (EUROFUNG)"/>
    <property type="match status" value="1"/>
</dbReference>
<dbReference type="AlphaFoldDB" id="A0A9P8W2F4"/>